<dbReference type="SUPFAM" id="SSF57667">
    <property type="entry name" value="beta-beta-alpha zinc fingers"/>
    <property type="match status" value="2"/>
</dbReference>
<feature type="domain" description="C2H2-type" evidence="11">
    <location>
        <begin position="50"/>
        <end position="77"/>
    </location>
</feature>
<keyword evidence="4 9" id="KW-0863">Zinc-finger</keyword>
<keyword evidence="3" id="KW-0677">Repeat</keyword>
<evidence type="ECO:0000256" key="7">
    <source>
        <dbReference type="ARBA" id="ARBA00023163"/>
    </source>
</evidence>
<comment type="subcellular location">
    <subcellularLocation>
        <location evidence="1">Nucleus</location>
    </subcellularLocation>
</comment>
<evidence type="ECO:0000313" key="13">
    <source>
        <dbReference type="Proteomes" id="UP001527925"/>
    </source>
</evidence>
<keyword evidence="2" id="KW-0479">Metal-binding</keyword>
<evidence type="ECO:0000256" key="2">
    <source>
        <dbReference type="ARBA" id="ARBA00022723"/>
    </source>
</evidence>
<dbReference type="InterPro" id="IPR013087">
    <property type="entry name" value="Znf_C2H2_type"/>
</dbReference>
<dbReference type="SMART" id="SM00355">
    <property type="entry name" value="ZnF_C2H2"/>
    <property type="match status" value="3"/>
</dbReference>
<evidence type="ECO:0000256" key="1">
    <source>
        <dbReference type="ARBA" id="ARBA00004123"/>
    </source>
</evidence>
<dbReference type="PROSITE" id="PS50157">
    <property type="entry name" value="ZINC_FINGER_C2H2_2"/>
    <property type="match status" value="3"/>
</dbReference>
<evidence type="ECO:0000256" key="8">
    <source>
        <dbReference type="ARBA" id="ARBA00023242"/>
    </source>
</evidence>
<keyword evidence="5" id="KW-0862">Zinc</keyword>
<dbReference type="Pfam" id="PF00096">
    <property type="entry name" value="zf-C2H2"/>
    <property type="match status" value="3"/>
</dbReference>
<feature type="domain" description="C2H2-type" evidence="11">
    <location>
        <begin position="78"/>
        <end position="105"/>
    </location>
</feature>
<dbReference type="EMBL" id="JADGIZ020000078">
    <property type="protein sequence ID" value="KAL2912037.1"/>
    <property type="molecule type" value="Genomic_DNA"/>
</dbReference>
<gene>
    <name evidence="12" type="ORF">HK105_208466</name>
</gene>
<feature type="region of interest" description="Disordered" evidence="10">
    <location>
        <begin position="14"/>
        <end position="38"/>
    </location>
</feature>
<keyword evidence="6" id="KW-0805">Transcription regulation</keyword>
<comment type="caution">
    <text evidence="12">The sequence shown here is derived from an EMBL/GenBank/DDBJ whole genome shotgun (WGS) entry which is preliminary data.</text>
</comment>
<dbReference type="InterPro" id="IPR036236">
    <property type="entry name" value="Znf_C2H2_sf"/>
</dbReference>
<dbReference type="PANTHER" id="PTHR24394">
    <property type="entry name" value="ZINC FINGER PROTEIN"/>
    <property type="match status" value="1"/>
</dbReference>
<evidence type="ECO:0000256" key="9">
    <source>
        <dbReference type="PROSITE-ProRule" id="PRU00042"/>
    </source>
</evidence>
<evidence type="ECO:0000256" key="4">
    <source>
        <dbReference type="ARBA" id="ARBA00022771"/>
    </source>
</evidence>
<proteinExistence type="predicted"/>
<evidence type="ECO:0000259" key="11">
    <source>
        <dbReference type="PROSITE" id="PS50157"/>
    </source>
</evidence>
<feature type="compositionally biased region" description="Polar residues" evidence="10">
    <location>
        <begin position="163"/>
        <end position="173"/>
    </location>
</feature>
<dbReference type="Gene3D" id="3.30.160.60">
    <property type="entry name" value="Classic Zinc Finger"/>
    <property type="match status" value="3"/>
</dbReference>
<name>A0ABR4MXN0_9FUNG</name>
<keyword evidence="13" id="KW-1185">Reference proteome</keyword>
<keyword evidence="7" id="KW-0804">Transcription</keyword>
<reference evidence="12 13" key="1">
    <citation type="submission" date="2023-09" db="EMBL/GenBank/DDBJ databases">
        <title>Pangenome analysis of Batrachochytrium dendrobatidis and related Chytrids.</title>
        <authorList>
            <person name="Yacoub M.N."/>
            <person name="Stajich J.E."/>
            <person name="James T.Y."/>
        </authorList>
    </citation>
    <scope>NUCLEOTIDE SEQUENCE [LARGE SCALE GENOMIC DNA]</scope>
    <source>
        <strain evidence="12 13">JEL0888</strain>
    </source>
</reference>
<evidence type="ECO:0000256" key="5">
    <source>
        <dbReference type="ARBA" id="ARBA00022833"/>
    </source>
</evidence>
<evidence type="ECO:0000256" key="10">
    <source>
        <dbReference type="SAM" id="MobiDB-lite"/>
    </source>
</evidence>
<dbReference type="Proteomes" id="UP001527925">
    <property type="component" value="Unassembled WGS sequence"/>
</dbReference>
<keyword evidence="8" id="KW-0539">Nucleus</keyword>
<protein>
    <recommendedName>
        <fullName evidence="11">C2H2-type domain-containing protein</fullName>
    </recommendedName>
</protein>
<sequence length="173" mass="19129">MSFDVSDSCAGADMADVKQSPAPKQAASNAASGEGEERIVPPLILENGKFGCPECDKSYHRQCDYRSHYRVHDSKRPFECSICAQSFLRRHDLNRHTRIHSGAKPFKCFRCGKGFVRKDALRRHLNMDPNVQRFRCSLRAAPSVDMADFAGINGDDDDAGESASLSNGSEDSD</sequence>
<dbReference type="PANTHER" id="PTHR24394:SF48">
    <property type="entry name" value="ZINC FINGER PROTEIN 771"/>
    <property type="match status" value="1"/>
</dbReference>
<evidence type="ECO:0000256" key="3">
    <source>
        <dbReference type="ARBA" id="ARBA00022737"/>
    </source>
</evidence>
<evidence type="ECO:0000256" key="6">
    <source>
        <dbReference type="ARBA" id="ARBA00023015"/>
    </source>
</evidence>
<feature type="region of interest" description="Disordered" evidence="10">
    <location>
        <begin position="151"/>
        <end position="173"/>
    </location>
</feature>
<organism evidence="12 13">
    <name type="scientific">Polyrhizophydium stewartii</name>
    <dbReference type="NCBI Taxonomy" id="2732419"/>
    <lineage>
        <taxon>Eukaryota</taxon>
        <taxon>Fungi</taxon>
        <taxon>Fungi incertae sedis</taxon>
        <taxon>Chytridiomycota</taxon>
        <taxon>Chytridiomycota incertae sedis</taxon>
        <taxon>Chytridiomycetes</taxon>
        <taxon>Rhizophydiales</taxon>
        <taxon>Rhizophydiales incertae sedis</taxon>
        <taxon>Polyrhizophydium</taxon>
    </lineage>
</organism>
<evidence type="ECO:0000313" key="12">
    <source>
        <dbReference type="EMBL" id="KAL2912037.1"/>
    </source>
</evidence>
<feature type="domain" description="C2H2-type" evidence="11">
    <location>
        <begin position="106"/>
        <end position="133"/>
    </location>
</feature>
<accession>A0ABR4MXN0</accession>
<dbReference type="PROSITE" id="PS00028">
    <property type="entry name" value="ZINC_FINGER_C2H2_1"/>
    <property type="match status" value="2"/>
</dbReference>